<feature type="region of interest" description="Disordered" evidence="1">
    <location>
        <begin position="988"/>
        <end position="1009"/>
    </location>
</feature>
<feature type="compositionally biased region" description="Basic residues" evidence="1">
    <location>
        <begin position="1278"/>
        <end position="1295"/>
    </location>
</feature>
<feature type="compositionally biased region" description="Polar residues" evidence="1">
    <location>
        <begin position="92"/>
        <end position="102"/>
    </location>
</feature>
<reference evidence="3" key="1">
    <citation type="submission" date="2021-11" db="EMBL/GenBank/DDBJ databases">
        <authorList>
            <person name="Herlambang A."/>
            <person name="Guo Y."/>
            <person name="Takashima Y."/>
            <person name="Nishizawa T."/>
        </authorList>
    </citation>
    <scope>NUCLEOTIDE SEQUENCE</scope>
    <source>
        <strain evidence="3">E1425</strain>
    </source>
</reference>
<comment type="caution">
    <text evidence="3">The sequence shown here is derived from an EMBL/GenBank/DDBJ whole genome shotgun (WGS) entry which is preliminary data.</text>
</comment>
<evidence type="ECO:0000313" key="4">
    <source>
        <dbReference type="Proteomes" id="UP000827284"/>
    </source>
</evidence>
<feature type="region of interest" description="Disordered" evidence="1">
    <location>
        <begin position="14"/>
        <end position="296"/>
    </location>
</feature>
<feature type="compositionally biased region" description="Basic and acidic residues" evidence="1">
    <location>
        <begin position="216"/>
        <end position="225"/>
    </location>
</feature>
<feature type="compositionally biased region" description="Low complexity" evidence="1">
    <location>
        <begin position="1092"/>
        <end position="1123"/>
    </location>
</feature>
<organism evidence="3 4">
    <name type="scientific">Entomortierella parvispora</name>
    <dbReference type="NCBI Taxonomy" id="205924"/>
    <lineage>
        <taxon>Eukaryota</taxon>
        <taxon>Fungi</taxon>
        <taxon>Fungi incertae sedis</taxon>
        <taxon>Mucoromycota</taxon>
        <taxon>Mortierellomycotina</taxon>
        <taxon>Mortierellomycetes</taxon>
        <taxon>Mortierellales</taxon>
        <taxon>Mortierellaceae</taxon>
        <taxon>Entomortierella</taxon>
    </lineage>
</organism>
<dbReference type="OrthoDB" id="428577at2759"/>
<feature type="region of interest" description="Disordered" evidence="1">
    <location>
        <begin position="1066"/>
        <end position="1310"/>
    </location>
</feature>
<name>A0A9P3LVZ3_9FUNG</name>
<keyword evidence="4" id="KW-1185">Reference proteome</keyword>
<dbReference type="PANTHER" id="PTHR37784:SF2">
    <property type="entry name" value="HIGH-OSMOLARITY-INDUCED TRANSCRIPTION PROTEIN 1"/>
    <property type="match status" value="1"/>
</dbReference>
<gene>
    <name evidence="3" type="ORF">EMPS_04905</name>
</gene>
<evidence type="ECO:0000259" key="2">
    <source>
        <dbReference type="Pfam" id="PF12550"/>
    </source>
</evidence>
<feature type="compositionally biased region" description="Basic residues" evidence="1">
    <location>
        <begin position="1229"/>
        <end position="1238"/>
    </location>
</feature>
<feature type="compositionally biased region" description="Basic and acidic residues" evidence="1">
    <location>
        <begin position="753"/>
        <end position="765"/>
    </location>
</feature>
<dbReference type="PANTHER" id="PTHR37784">
    <property type="entry name" value="PROTEIN MSN1"/>
    <property type="match status" value="1"/>
</dbReference>
<feature type="compositionally biased region" description="Low complexity" evidence="1">
    <location>
        <begin position="1265"/>
        <end position="1277"/>
    </location>
</feature>
<dbReference type="GO" id="GO:0060963">
    <property type="term" value="P:positive regulation of ribosomal protein gene transcription by RNA polymerase II"/>
    <property type="evidence" value="ECO:0007669"/>
    <property type="project" value="TreeGrafter"/>
</dbReference>
<feature type="compositionally biased region" description="Low complexity" evidence="1">
    <location>
        <begin position="168"/>
        <end position="180"/>
    </location>
</feature>
<dbReference type="Proteomes" id="UP000827284">
    <property type="component" value="Unassembled WGS sequence"/>
</dbReference>
<feature type="compositionally biased region" description="Basic and acidic residues" evidence="1">
    <location>
        <begin position="941"/>
        <end position="954"/>
    </location>
</feature>
<dbReference type="InterPro" id="IPR052146">
    <property type="entry name" value="HOT1"/>
</dbReference>
<feature type="compositionally biased region" description="Low complexity" evidence="1">
    <location>
        <begin position="1071"/>
        <end position="1084"/>
    </location>
</feature>
<feature type="compositionally biased region" description="Basic and acidic residues" evidence="1">
    <location>
        <begin position="516"/>
        <end position="526"/>
    </location>
</feature>
<reference evidence="3" key="2">
    <citation type="journal article" date="2022" name="Microbiol. Resour. Announc.">
        <title>Whole-Genome Sequence of Entomortierella parvispora E1425, a Mucoromycotan Fungus Associated with Burkholderiaceae-Related Endosymbiotic Bacteria.</title>
        <authorList>
            <person name="Herlambang A."/>
            <person name="Guo Y."/>
            <person name="Takashima Y."/>
            <person name="Narisawa K."/>
            <person name="Ohta H."/>
            <person name="Nishizawa T."/>
        </authorList>
    </citation>
    <scope>NUCLEOTIDE SEQUENCE</scope>
    <source>
        <strain evidence="3">E1425</strain>
    </source>
</reference>
<protein>
    <recommendedName>
        <fullName evidence="2">Transcription activator GCR1-like domain-containing protein</fullName>
    </recommendedName>
</protein>
<feature type="compositionally biased region" description="Basic and acidic residues" evidence="1">
    <location>
        <begin position="116"/>
        <end position="128"/>
    </location>
</feature>
<evidence type="ECO:0000313" key="3">
    <source>
        <dbReference type="EMBL" id="GJJ72547.1"/>
    </source>
</evidence>
<feature type="compositionally biased region" description="Basic and acidic residues" evidence="1">
    <location>
        <begin position="909"/>
        <end position="929"/>
    </location>
</feature>
<feature type="compositionally biased region" description="Gly residues" evidence="1">
    <location>
        <begin position="1409"/>
        <end position="1421"/>
    </location>
</feature>
<accession>A0A9P3LVZ3</accession>
<dbReference type="InterPro" id="IPR022210">
    <property type="entry name" value="TF_GCR1-like"/>
</dbReference>
<feature type="region of interest" description="Disordered" evidence="1">
    <location>
        <begin position="516"/>
        <end position="580"/>
    </location>
</feature>
<feature type="compositionally biased region" description="Basic and acidic residues" evidence="1">
    <location>
        <begin position="537"/>
        <end position="568"/>
    </location>
</feature>
<feature type="compositionally biased region" description="Basic and acidic residues" evidence="1">
    <location>
        <begin position="70"/>
        <end position="79"/>
    </location>
</feature>
<feature type="compositionally biased region" description="Low complexity" evidence="1">
    <location>
        <begin position="230"/>
        <end position="245"/>
    </location>
</feature>
<feature type="compositionally biased region" description="Polar residues" evidence="1">
    <location>
        <begin position="877"/>
        <end position="895"/>
    </location>
</feature>
<feature type="compositionally biased region" description="Basic and acidic residues" evidence="1">
    <location>
        <begin position="1142"/>
        <end position="1151"/>
    </location>
</feature>
<feature type="region of interest" description="Disordered" evidence="1">
    <location>
        <begin position="743"/>
        <end position="954"/>
    </location>
</feature>
<dbReference type="Pfam" id="PF12550">
    <property type="entry name" value="GCR1_C"/>
    <property type="match status" value="1"/>
</dbReference>
<dbReference type="EMBL" id="BQFW01000007">
    <property type="protein sequence ID" value="GJJ72547.1"/>
    <property type="molecule type" value="Genomic_DNA"/>
</dbReference>
<feature type="region of interest" description="Disordered" evidence="1">
    <location>
        <begin position="1403"/>
        <end position="1437"/>
    </location>
</feature>
<feature type="region of interest" description="Disordered" evidence="1">
    <location>
        <begin position="432"/>
        <end position="464"/>
    </location>
</feature>
<feature type="compositionally biased region" description="Low complexity" evidence="1">
    <location>
        <begin position="55"/>
        <end position="69"/>
    </location>
</feature>
<proteinExistence type="predicted"/>
<evidence type="ECO:0000256" key="1">
    <source>
        <dbReference type="SAM" id="MobiDB-lite"/>
    </source>
</evidence>
<sequence length="1456" mass="161394">MQQAAALDCLATAASNAGSNSPDKSPSSSSSSCPNLRGGRLHRSSFNSKIPQPPTQQKQQQQQHQQSPQHPHDTSKDHTVVILDVLNRRQSRSLAQPQSNKGQGQGQGPDEGAVQGKDRTPDPKKQTLESEPGQSASSLVTHDKEDPRDSSLEEEVAAPGHAAKSSPDRSSPSSPSPSKSLRLRNSASSDSEASRQVHAHAHKNLLETTAAKAATARRDNDHCNHSDTGAAIPHSPSSSSIAVSANGPKGTVLRLDSNEDEEMVAPATDRTRSAGDEDEQGENPPSEETRDCDMSEVSASPYGLARWQAWRRENLDHGSDVSERTMPQTLLQYLDVVTQGPSGSIPSAPTHPSDIPSHLFDSLRSWVDTFLKPVLVQWDHELRRQQSSTDSHLSTRPLSQQFQCQNCSTTMPGSSSQLHLPSHPLHLLPQQHRQHYHPQEHHLQQLHPHQSHGRQQDHAQRLSQLEQSHRETALIISQLQDRVHQLLYSQRLPQSTSRRSSEQPYQFDLGFIEAMDRRDQSRRQSERPSSPYTKSGVGEHDHRSQPQHRSEEQRDQETHEKEKSRTNDIESGAVSNGAHAAVATRELVLNGARPRTAGSLEHHAQHLDEPMATSTTTTTTTTAIATPTAGATAIIASRRSDLVASPPHPLPLNNAHPARDQNSGLDLSQYPLYYRRPPFHRQSGFETLDRGLASSRSDDLIELIARGLEEYHARALYGHHLSRPQIGSSPRGQHQDLRQMGDYSWHRKGSGGPEHEGTSEREHQHASVPLADSSSQRAPPREPSGAGRSSADFFSSPTSRGCEEADGGIEQRLARTKRQRRSSDNLSEAGQAIRDGAKRARSYSPPPLRPQSPSGGGMVRESTTAGPVKFESVGAKITSTSMRPTQDSGSQGPQRRQSDDDGEDGIVMDYEHNRQENAHPRGDIHRSREELEDSPSAKYQHSSDHLRTQSYGRRYDMDTRGVRIEDAEREPADEDDRIAFFRHGRYQINDDHPPRFDQRDYSQEEDRYDSGRFNYPSEQGLHRGNLHRSPMEQHREPQYFQVGSAHMGVSKTEVMVAEVLAGDLGPSRTGSMSSMPMKHSSSRSPHVHGEGHSSAASLLSLQQQQQQHHSRQQQQQPPFAPQSFAKESGSTPPGLRNNGYYDHPDHPDHYHLQGQRHPAYRPQPGLGDHLMSEDEEQDMKQSLVRLHGQNGAPPPPLPRQHPIALPLLPPPPSALSAQHSYHLAPYRPQPHHQQHVHQHLPATDRQRQHSSTTSHTHSHSHSHSHSLSQSSNQYHQHYGSHPHHQAHLHQHHHQSQHQAIPGHSNHQKTHSTVSMSAIYVMNRQVNTVPELWKEWTVGLGPGQPSIRQLEAEYGPSWRTSSSAANFFSRRLRIINEIQRMVEQEGLTEEEAVWKLEARREQGVSVSVPGSGGQEEGGGSNGNGSSSGPAGAGVSGGTVQVGMSLHRLSEILRKKQL</sequence>
<feature type="compositionally biased region" description="Low complexity" evidence="1">
    <location>
        <begin position="14"/>
        <end position="34"/>
    </location>
</feature>
<dbReference type="GO" id="GO:0000978">
    <property type="term" value="F:RNA polymerase II cis-regulatory region sequence-specific DNA binding"/>
    <property type="evidence" value="ECO:0007669"/>
    <property type="project" value="TreeGrafter"/>
</dbReference>
<feature type="compositionally biased region" description="Basic and acidic residues" evidence="1">
    <location>
        <begin position="141"/>
        <end position="151"/>
    </location>
</feature>
<dbReference type="GO" id="GO:0000981">
    <property type="term" value="F:DNA-binding transcription factor activity, RNA polymerase II-specific"/>
    <property type="evidence" value="ECO:0007669"/>
    <property type="project" value="TreeGrafter"/>
</dbReference>
<feature type="domain" description="Transcription activator GCR1-like" evidence="2">
    <location>
        <begin position="1319"/>
        <end position="1399"/>
    </location>
</feature>